<dbReference type="Gene3D" id="1.20.5.320">
    <property type="entry name" value="6-Phosphogluconate Dehydrogenase, domain 3"/>
    <property type="match status" value="2"/>
</dbReference>
<keyword evidence="5" id="KW-0430">Lectin</keyword>
<keyword evidence="2 10" id="KW-0245">EGF-like domain</keyword>
<dbReference type="GO" id="GO:0005509">
    <property type="term" value="F:calcium ion binding"/>
    <property type="evidence" value="ECO:0007669"/>
    <property type="project" value="InterPro"/>
</dbReference>
<dbReference type="InterPro" id="IPR051505">
    <property type="entry name" value="C-type_lectin_domain"/>
</dbReference>
<evidence type="ECO:0000256" key="10">
    <source>
        <dbReference type="PROSITE-ProRule" id="PRU00076"/>
    </source>
</evidence>
<evidence type="ECO:0000313" key="14">
    <source>
        <dbReference type="Proteomes" id="UP001153737"/>
    </source>
</evidence>
<keyword evidence="7" id="KW-1133">Transmembrane helix</keyword>
<evidence type="ECO:0000256" key="4">
    <source>
        <dbReference type="ARBA" id="ARBA00022729"/>
    </source>
</evidence>
<dbReference type="Gene3D" id="2.10.25.10">
    <property type="entry name" value="Laminin"/>
    <property type="match status" value="2"/>
</dbReference>
<dbReference type="PANTHER" id="PTHR14789">
    <property type="entry name" value="CHONDROLECTIN VARIANT CHODLFDELTAE"/>
    <property type="match status" value="1"/>
</dbReference>
<accession>A0A9P0DVV3</accession>
<dbReference type="SMART" id="SM00179">
    <property type="entry name" value="EGF_CA"/>
    <property type="match status" value="1"/>
</dbReference>
<dbReference type="Pfam" id="PF07645">
    <property type="entry name" value="EGF_CA"/>
    <property type="match status" value="1"/>
</dbReference>
<dbReference type="SUPFAM" id="SSF57196">
    <property type="entry name" value="EGF/Laminin"/>
    <property type="match status" value="1"/>
</dbReference>
<keyword evidence="14" id="KW-1185">Reference proteome</keyword>
<dbReference type="InterPro" id="IPR049883">
    <property type="entry name" value="NOTCH1_EGF-like"/>
</dbReference>
<dbReference type="PROSITE" id="PS01187">
    <property type="entry name" value="EGF_CA"/>
    <property type="match status" value="1"/>
</dbReference>
<dbReference type="AlphaFoldDB" id="A0A9P0DVV3"/>
<evidence type="ECO:0000259" key="12">
    <source>
        <dbReference type="PROSITE" id="PS50026"/>
    </source>
</evidence>
<evidence type="ECO:0000256" key="7">
    <source>
        <dbReference type="ARBA" id="ARBA00022989"/>
    </source>
</evidence>
<comment type="caution">
    <text evidence="10">Lacks conserved residue(s) required for the propagation of feature annotation.</text>
</comment>
<keyword evidence="8" id="KW-0472">Membrane</keyword>
<reference evidence="13" key="1">
    <citation type="submission" date="2022-01" db="EMBL/GenBank/DDBJ databases">
        <authorList>
            <person name="King R."/>
        </authorList>
    </citation>
    <scope>NUCLEOTIDE SEQUENCE</scope>
</reference>
<keyword evidence="3" id="KW-0812">Transmembrane</keyword>
<feature type="region of interest" description="Disordered" evidence="11">
    <location>
        <begin position="382"/>
        <end position="412"/>
    </location>
</feature>
<evidence type="ECO:0000313" key="13">
    <source>
        <dbReference type="EMBL" id="CAH1183798.1"/>
    </source>
</evidence>
<evidence type="ECO:0000256" key="6">
    <source>
        <dbReference type="ARBA" id="ARBA00022737"/>
    </source>
</evidence>
<protein>
    <recommendedName>
        <fullName evidence="12">EGF-like domain-containing protein</fullName>
    </recommendedName>
</protein>
<organism evidence="13 14">
    <name type="scientific">Phaedon cochleariae</name>
    <name type="common">Mustard beetle</name>
    <dbReference type="NCBI Taxonomy" id="80249"/>
    <lineage>
        <taxon>Eukaryota</taxon>
        <taxon>Metazoa</taxon>
        <taxon>Ecdysozoa</taxon>
        <taxon>Arthropoda</taxon>
        <taxon>Hexapoda</taxon>
        <taxon>Insecta</taxon>
        <taxon>Pterygota</taxon>
        <taxon>Neoptera</taxon>
        <taxon>Endopterygota</taxon>
        <taxon>Coleoptera</taxon>
        <taxon>Polyphaga</taxon>
        <taxon>Cucujiformia</taxon>
        <taxon>Chrysomeloidea</taxon>
        <taxon>Chrysomelidae</taxon>
        <taxon>Chrysomelinae</taxon>
        <taxon>Chrysomelini</taxon>
        <taxon>Phaedon</taxon>
    </lineage>
</organism>
<dbReference type="PROSITE" id="PS00010">
    <property type="entry name" value="ASX_HYDROXYL"/>
    <property type="match status" value="1"/>
</dbReference>
<dbReference type="GO" id="GO:0030246">
    <property type="term" value="F:carbohydrate binding"/>
    <property type="evidence" value="ECO:0007669"/>
    <property type="project" value="UniProtKB-KW"/>
</dbReference>
<evidence type="ECO:0000256" key="3">
    <source>
        <dbReference type="ARBA" id="ARBA00022692"/>
    </source>
</evidence>
<feature type="compositionally biased region" description="Basic and acidic residues" evidence="11">
    <location>
        <begin position="307"/>
        <end position="317"/>
    </location>
</feature>
<keyword evidence="9" id="KW-1015">Disulfide bond</keyword>
<dbReference type="InterPro" id="IPR000742">
    <property type="entry name" value="EGF"/>
</dbReference>
<gene>
    <name evidence="13" type="ORF">PHAECO_LOCUS12891</name>
</gene>
<dbReference type="InterPro" id="IPR000152">
    <property type="entry name" value="EGF-type_Asp/Asn_hydroxyl_site"/>
</dbReference>
<evidence type="ECO:0000256" key="5">
    <source>
        <dbReference type="ARBA" id="ARBA00022734"/>
    </source>
</evidence>
<evidence type="ECO:0000256" key="9">
    <source>
        <dbReference type="ARBA" id="ARBA00023157"/>
    </source>
</evidence>
<name>A0A9P0DVV3_PHACE</name>
<proteinExistence type="predicted"/>
<dbReference type="PROSITE" id="PS50026">
    <property type="entry name" value="EGF_3"/>
    <property type="match status" value="1"/>
</dbReference>
<dbReference type="PANTHER" id="PTHR14789:SF2">
    <property type="entry name" value="LAYILIN"/>
    <property type="match status" value="1"/>
</dbReference>
<feature type="region of interest" description="Disordered" evidence="11">
    <location>
        <begin position="283"/>
        <end position="317"/>
    </location>
</feature>
<dbReference type="GO" id="GO:0005540">
    <property type="term" value="F:hyaluronic acid binding"/>
    <property type="evidence" value="ECO:0007669"/>
    <property type="project" value="TreeGrafter"/>
</dbReference>
<comment type="subcellular location">
    <subcellularLocation>
        <location evidence="1">Membrane</location>
        <topology evidence="1">Single-pass type I membrane protein</topology>
    </subcellularLocation>
</comment>
<dbReference type="PROSITE" id="PS01186">
    <property type="entry name" value="EGF_2"/>
    <property type="match status" value="1"/>
</dbReference>
<evidence type="ECO:0000256" key="8">
    <source>
        <dbReference type="ARBA" id="ARBA00023136"/>
    </source>
</evidence>
<dbReference type="InterPro" id="IPR018097">
    <property type="entry name" value="EGF_Ca-bd_CS"/>
</dbReference>
<evidence type="ECO:0000256" key="2">
    <source>
        <dbReference type="ARBA" id="ARBA00022536"/>
    </source>
</evidence>
<dbReference type="EMBL" id="OU896715">
    <property type="protein sequence ID" value="CAH1183798.1"/>
    <property type="molecule type" value="Genomic_DNA"/>
</dbReference>
<evidence type="ECO:0000256" key="11">
    <source>
        <dbReference type="SAM" id="MobiDB-lite"/>
    </source>
</evidence>
<feature type="domain" description="EGF-like" evidence="12">
    <location>
        <begin position="146"/>
        <end position="186"/>
    </location>
</feature>
<dbReference type="InterPro" id="IPR001881">
    <property type="entry name" value="EGF-like_Ca-bd_dom"/>
</dbReference>
<sequence length="439" mass="49128">MYGPKVILPIFQRSISWPVAFILFLMVGKDMSNEMSAQDGYYLDQLNDVAFSNSTDILQCPSENVITTKYKCNVKGTWIDCTRSHCCKDYIFISGRCIHKSQDPCSMKLCEQHCTIYLQRLICTCFNGFRFSSENQKSGKKPLCVDIDECQEGTAECEQICKNEAGAYRCECKPGYQLRRDNKTCEMLNDANQAAYLARCYASCESATNLQNQIKELQEKVSALSTAIQLSSFATGPPGPVGPPGPPGPLGPRGFPGLEMTQKDSIYSYSMIDEFVPSPRDPEMLCSCKRGPQGEIGAPGAQGPKGEQGEKGPRGPKGDKWSLDVFLLLLADLRHDIVHLQNKVFVNGEKPPKFDFDEALQKKPSKQKHRFYKQKTALEGFANSAVSHTNRNDDSPTTTDSSRTEDIEEFRDDGEFRISDSFVEDYDDLSGDMTYNDYL</sequence>
<keyword evidence="6" id="KW-0677">Repeat</keyword>
<reference evidence="13" key="2">
    <citation type="submission" date="2022-10" db="EMBL/GenBank/DDBJ databases">
        <authorList>
            <consortium name="ENA_rothamsted_submissions"/>
            <consortium name="culmorum"/>
            <person name="King R."/>
        </authorList>
    </citation>
    <scope>NUCLEOTIDE SEQUENCE</scope>
</reference>
<dbReference type="FunFam" id="2.10.25.10:FF:000240">
    <property type="entry name" value="Vitamin K-dependent protein S"/>
    <property type="match status" value="1"/>
</dbReference>
<dbReference type="Proteomes" id="UP001153737">
    <property type="component" value="Chromosome 9"/>
</dbReference>
<dbReference type="SMART" id="SM00181">
    <property type="entry name" value="EGF"/>
    <property type="match status" value="2"/>
</dbReference>
<keyword evidence="4" id="KW-0732">Signal</keyword>
<dbReference type="GO" id="GO:0016020">
    <property type="term" value="C:membrane"/>
    <property type="evidence" value="ECO:0007669"/>
    <property type="project" value="UniProtKB-SubCell"/>
</dbReference>
<evidence type="ECO:0000256" key="1">
    <source>
        <dbReference type="ARBA" id="ARBA00004479"/>
    </source>
</evidence>